<evidence type="ECO:0000313" key="2">
    <source>
        <dbReference type="EMBL" id="KAA1427538.1"/>
    </source>
</evidence>
<proteinExistence type="predicted"/>
<feature type="transmembrane region" description="Helical" evidence="1">
    <location>
        <begin position="6"/>
        <end position="27"/>
    </location>
</feature>
<feature type="transmembrane region" description="Helical" evidence="1">
    <location>
        <begin position="39"/>
        <end position="56"/>
    </location>
</feature>
<dbReference type="EMBL" id="VUJW01000003">
    <property type="protein sequence ID" value="KAA1427538.1"/>
    <property type="molecule type" value="Genomic_DNA"/>
</dbReference>
<dbReference type="AlphaFoldDB" id="A0A5B1M505"/>
<sequence>MDAATMVLYTGLLMAVAVGMTAWRLVAADVKVGSQVDRLLAGCLVTSGVLFVSALLPGNQLP</sequence>
<protein>
    <submittedName>
        <fullName evidence="2">Uncharacterized protein</fullName>
    </submittedName>
</protein>
<keyword evidence="1" id="KW-1133">Transmembrane helix</keyword>
<accession>A0A5B1M505</accession>
<keyword evidence="1" id="KW-0812">Transmembrane</keyword>
<name>A0A5B1M505_9ACTN</name>
<reference evidence="2 3" key="1">
    <citation type="submission" date="2019-09" db="EMBL/GenBank/DDBJ databases">
        <title>Nocardioides panacisoli sp. nov., isolated from the soil of a ginseng field.</title>
        <authorList>
            <person name="Cho C."/>
        </authorList>
    </citation>
    <scope>NUCLEOTIDE SEQUENCE [LARGE SCALE GENOMIC DNA]</scope>
    <source>
        <strain evidence="2 3">BN140041</strain>
    </source>
</reference>
<keyword evidence="3" id="KW-1185">Reference proteome</keyword>
<dbReference type="Proteomes" id="UP000324351">
    <property type="component" value="Unassembled WGS sequence"/>
</dbReference>
<comment type="caution">
    <text evidence="2">The sequence shown here is derived from an EMBL/GenBank/DDBJ whole genome shotgun (WGS) entry which is preliminary data.</text>
</comment>
<dbReference type="RefSeq" id="WP_149749902.1">
    <property type="nucleotide sequence ID" value="NZ_VUJW01000003.1"/>
</dbReference>
<organism evidence="2 3">
    <name type="scientific">Nocardioides antri</name>
    <dbReference type="NCBI Taxonomy" id="2607659"/>
    <lineage>
        <taxon>Bacteria</taxon>
        <taxon>Bacillati</taxon>
        <taxon>Actinomycetota</taxon>
        <taxon>Actinomycetes</taxon>
        <taxon>Propionibacteriales</taxon>
        <taxon>Nocardioidaceae</taxon>
        <taxon>Nocardioides</taxon>
    </lineage>
</organism>
<gene>
    <name evidence="2" type="ORF">F0U47_08745</name>
</gene>
<evidence type="ECO:0000256" key="1">
    <source>
        <dbReference type="SAM" id="Phobius"/>
    </source>
</evidence>
<keyword evidence="1" id="KW-0472">Membrane</keyword>
<evidence type="ECO:0000313" key="3">
    <source>
        <dbReference type="Proteomes" id="UP000324351"/>
    </source>
</evidence>
<reference evidence="2 3" key="2">
    <citation type="submission" date="2019-09" db="EMBL/GenBank/DDBJ databases">
        <authorList>
            <person name="Jin C."/>
        </authorList>
    </citation>
    <scope>NUCLEOTIDE SEQUENCE [LARGE SCALE GENOMIC DNA]</scope>
    <source>
        <strain evidence="2 3">BN140041</strain>
    </source>
</reference>